<evidence type="ECO:0000256" key="9">
    <source>
        <dbReference type="ARBA" id="ARBA00023136"/>
    </source>
</evidence>
<keyword evidence="5 11" id="KW-0812">Transmembrane</keyword>
<keyword evidence="17" id="KW-1185">Reference proteome</keyword>
<dbReference type="EMBL" id="JAHGAW010000002">
    <property type="protein sequence ID" value="MBT2186088.1"/>
    <property type="molecule type" value="Genomic_DNA"/>
</dbReference>
<evidence type="ECO:0000256" key="10">
    <source>
        <dbReference type="ARBA" id="ARBA00023237"/>
    </source>
</evidence>
<dbReference type="InterPro" id="IPR036942">
    <property type="entry name" value="Beta-barrel_TonB_sf"/>
</dbReference>
<evidence type="ECO:0000256" key="3">
    <source>
        <dbReference type="ARBA" id="ARBA00022452"/>
    </source>
</evidence>
<keyword evidence="2 11" id="KW-0813">Transport</keyword>
<evidence type="ECO:0000259" key="14">
    <source>
        <dbReference type="Pfam" id="PF00593"/>
    </source>
</evidence>
<evidence type="ECO:0000313" key="17">
    <source>
        <dbReference type="Proteomes" id="UP001138757"/>
    </source>
</evidence>
<accession>A0A9X1IPC7</accession>
<evidence type="ECO:0000256" key="12">
    <source>
        <dbReference type="RuleBase" id="RU003357"/>
    </source>
</evidence>
<keyword evidence="4" id="KW-0410">Iron transport</keyword>
<feature type="domain" description="TonB-dependent receptor-like beta-barrel" evidence="14">
    <location>
        <begin position="284"/>
        <end position="764"/>
    </location>
</feature>
<comment type="similarity">
    <text evidence="11 12">Belongs to the TonB-dependent receptor family.</text>
</comment>
<evidence type="ECO:0000256" key="2">
    <source>
        <dbReference type="ARBA" id="ARBA00022448"/>
    </source>
</evidence>
<evidence type="ECO:0000256" key="7">
    <source>
        <dbReference type="ARBA" id="ARBA00023065"/>
    </source>
</evidence>
<feature type="domain" description="TonB-dependent receptor plug" evidence="15">
    <location>
        <begin position="55"/>
        <end position="163"/>
    </location>
</feature>
<feature type="chain" id="PRO_5040962446" evidence="13">
    <location>
        <begin position="27"/>
        <end position="810"/>
    </location>
</feature>
<dbReference type="PROSITE" id="PS52016">
    <property type="entry name" value="TONB_DEPENDENT_REC_3"/>
    <property type="match status" value="1"/>
</dbReference>
<dbReference type="Proteomes" id="UP001138757">
    <property type="component" value="Unassembled WGS sequence"/>
</dbReference>
<keyword evidence="7" id="KW-0406">Ion transport</keyword>
<comment type="subcellular location">
    <subcellularLocation>
        <location evidence="1 11">Cell outer membrane</location>
        <topology evidence="1 11">Multi-pass membrane protein</topology>
    </subcellularLocation>
</comment>
<proteinExistence type="inferred from homology"/>
<evidence type="ECO:0000256" key="6">
    <source>
        <dbReference type="ARBA" id="ARBA00023004"/>
    </source>
</evidence>
<keyword evidence="3 11" id="KW-1134">Transmembrane beta strand</keyword>
<keyword evidence="8 12" id="KW-0798">TonB box</keyword>
<dbReference type="Pfam" id="PF00593">
    <property type="entry name" value="TonB_dep_Rec_b-barrel"/>
    <property type="match status" value="1"/>
</dbReference>
<evidence type="ECO:0000256" key="4">
    <source>
        <dbReference type="ARBA" id="ARBA00022496"/>
    </source>
</evidence>
<sequence length="810" mass="86493">MRRSASIYLSSVAVIAQLCLAAPIHAQTADAAEAVAAEEDVGEIIVTAQKRSERLQDVPVAITAVTGDALLNRGIADTKNLTQVAPSLTFGQGNNPNNSSFRVRGIGTSVFGIGSEASVSVVMDGVVMARGAQGFADLADIERIEVLRGPQGTLFGKNATAGVISVVTARPSKTLSGSVNASVAEMGEYRVNGTVSAPISDVVGVRLSGFYNNDDGYYYNVAQKKKINGFESWGVRGKLEFDLGDLNLLGMASYSENNGTCCQSALIRSDNANLSTLIGPVVARPFNREVVSNGDNVSRTNQAIFSLEGSYDLGAATITSLTAYQKYNFYAGFDVDGINNATPIYTGGNGLAPYYANYDVNAGPFDLKQFSQELRLASSGSNRFNYVVGLYYDQLTGNRSFGRRIVTCPTSIAANQGLALGATCPSPRGSSGSANSHLEATQYAAFGQIDYRLVGGLKAIAGIRVQHQSLWVYGAQDVAPLVVGDTPMFSGATLTSGRTDASDDAVTGRAGLQYEFNRHAQAYATFSHGYKGQSLGTEFNQTFNNNAIVEPETVNAYEIGFKGSTSNRVLTVAIAAFLADYKNLQVQANKSDNSTGTFLFVVTNAGTSQTKGIEIETTLRPTEELSIQSSFAYVHGRFDANGLACPLNLQAAAVTVPFGGVQPNNTCFRQASSTGTLSGNQQNVRNGILPVTPEWRFSINPRYEKPVSSNMIAYVDLNFAWQSKVNFALEQDQLAIQKAYATLDATIGIRPADKGLRASIWVKNAFDQNYYSSLGRFTTLTSNTVTPNNILGFMPKSALRYFGASIGYSF</sequence>
<dbReference type="Pfam" id="PF07715">
    <property type="entry name" value="Plug"/>
    <property type="match status" value="1"/>
</dbReference>
<dbReference type="PANTHER" id="PTHR32552:SF81">
    <property type="entry name" value="TONB-DEPENDENT OUTER MEMBRANE RECEPTOR"/>
    <property type="match status" value="1"/>
</dbReference>
<organism evidence="16 17">
    <name type="scientific">Sphingobium nicotianae</name>
    <dbReference type="NCBI Taxonomy" id="2782607"/>
    <lineage>
        <taxon>Bacteria</taxon>
        <taxon>Pseudomonadati</taxon>
        <taxon>Pseudomonadota</taxon>
        <taxon>Alphaproteobacteria</taxon>
        <taxon>Sphingomonadales</taxon>
        <taxon>Sphingomonadaceae</taxon>
        <taxon>Sphingobium</taxon>
    </lineage>
</organism>
<comment type="caution">
    <text evidence="16">The sequence shown here is derived from an EMBL/GenBank/DDBJ whole genome shotgun (WGS) entry which is preliminary data.</text>
</comment>
<keyword evidence="6" id="KW-0408">Iron</keyword>
<dbReference type="InterPro" id="IPR039426">
    <property type="entry name" value="TonB-dep_rcpt-like"/>
</dbReference>
<dbReference type="RefSeq" id="WP_214621831.1">
    <property type="nucleotide sequence ID" value="NZ_JAHGAW010000002.1"/>
</dbReference>
<dbReference type="InterPro" id="IPR000531">
    <property type="entry name" value="Beta-barrel_TonB"/>
</dbReference>
<keyword evidence="9 11" id="KW-0472">Membrane</keyword>
<dbReference type="InterPro" id="IPR012910">
    <property type="entry name" value="Plug_dom"/>
</dbReference>
<reference evidence="16" key="1">
    <citation type="submission" date="2021-05" db="EMBL/GenBank/DDBJ databases">
        <title>Genome of Sphingobium sp. strain.</title>
        <authorList>
            <person name="Fan R."/>
        </authorList>
    </citation>
    <scope>NUCLEOTIDE SEQUENCE</scope>
    <source>
        <strain evidence="16">H33</strain>
    </source>
</reference>
<evidence type="ECO:0000256" key="1">
    <source>
        <dbReference type="ARBA" id="ARBA00004571"/>
    </source>
</evidence>
<evidence type="ECO:0000313" key="16">
    <source>
        <dbReference type="EMBL" id="MBT2186088.1"/>
    </source>
</evidence>
<dbReference type="SUPFAM" id="SSF56935">
    <property type="entry name" value="Porins"/>
    <property type="match status" value="1"/>
</dbReference>
<keyword evidence="13" id="KW-0732">Signal</keyword>
<name>A0A9X1IPC7_9SPHN</name>
<evidence type="ECO:0000259" key="15">
    <source>
        <dbReference type="Pfam" id="PF07715"/>
    </source>
</evidence>
<feature type="signal peptide" evidence="13">
    <location>
        <begin position="1"/>
        <end position="26"/>
    </location>
</feature>
<dbReference type="AlphaFoldDB" id="A0A9X1IPC7"/>
<dbReference type="PANTHER" id="PTHR32552">
    <property type="entry name" value="FERRICHROME IRON RECEPTOR-RELATED"/>
    <property type="match status" value="1"/>
</dbReference>
<dbReference type="GO" id="GO:0006826">
    <property type="term" value="P:iron ion transport"/>
    <property type="evidence" value="ECO:0007669"/>
    <property type="project" value="UniProtKB-KW"/>
</dbReference>
<dbReference type="GO" id="GO:0009279">
    <property type="term" value="C:cell outer membrane"/>
    <property type="evidence" value="ECO:0007669"/>
    <property type="project" value="UniProtKB-SubCell"/>
</dbReference>
<evidence type="ECO:0000256" key="8">
    <source>
        <dbReference type="ARBA" id="ARBA00023077"/>
    </source>
</evidence>
<dbReference type="Gene3D" id="2.40.170.20">
    <property type="entry name" value="TonB-dependent receptor, beta-barrel domain"/>
    <property type="match status" value="1"/>
</dbReference>
<evidence type="ECO:0000256" key="11">
    <source>
        <dbReference type="PROSITE-ProRule" id="PRU01360"/>
    </source>
</evidence>
<gene>
    <name evidence="16" type="ORF">KK488_03930</name>
</gene>
<evidence type="ECO:0000256" key="13">
    <source>
        <dbReference type="SAM" id="SignalP"/>
    </source>
</evidence>
<keyword evidence="10 11" id="KW-0998">Cell outer membrane</keyword>
<evidence type="ECO:0000256" key="5">
    <source>
        <dbReference type="ARBA" id="ARBA00022692"/>
    </source>
</evidence>
<protein>
    <submittedName>
        <fullName evidence="16">TonB-dependent receptor</fullName>
    </submittedName>
</protein>
<keyword evidence="16" id="KW-0675">Receptor</keyword>